<accession>A0A0V1C697</accession>
<evidence type="ECO:0000313" key="1">
    <source>
        <dbReference type="EMBL" id="KRY44259.1"/>
    </source>
</evidence>
<proteinExistence type="predicted"/>
<protein>
    <submittedName>
        <fullName evidence="1">Uncharacterized protein</fullName>
    </submittedName>
</protein>
<evidence type="ECO:0000313" key="2">
    <source>
        <dbReference type="Proteomes" id="UP000054653"/>
    </source>
</evidence>
<name>A0A0V1C697_TRIBR</name>
<dbReference type="EMBL" id="JYDI01000660">
    <property type="protein sequence ID" value="KRY44259.1"/>
    <property type="molecule type" value="Genomic_DNA"/>
</dbReference>
<dbReference type="AlphaFoldDB" id="A0A0V1C697"/>
<organism evidence="1 2">
    <name type="scientific">Trichinella britovi</name>
    <name type="common">Parasitic roundworm</name>
    <dbReference type="NCBI Taxonomy" id="45882"/>
    <lineage>
        <taxon>Eukaryota</taxon>
        <taxon>Metazoa</taxon>
        <taxon>Ecdysozoa</taxon>
        <taxon>Nematoda</taxon>
        <taxon>Enoplea</taxon>
        <taxon>Dorylaimia</taxon>
        <taxon>Trichinellida</taxon>
        <taxon>Trichinellidae</taxon>
        <taxon>Trichinella</taxon>
    </lineage>
</organism>
<gene>
    <name evidence="1" type="ORF">T03_16470</name>
</gene>
<reference evidence="1 2" key="1">
    <citation type="submission" date="2015-01" db="EMBL/GenBank/DDBJ databases">
        <title>Evolution of Trichinella species and genotypes.</title>
        <authorList>
            <person name="Korhonen P.K."/>
            <person name="Edoardo P."/>
            <person name="Giuseppe L.R."/>
            <person name="Gasser R.B."/>
        </authorList>
    </citation>
    <scope>NUCLEOTIDE SEQUENCE [LARGE SCALE GENOMIC DNA]</scope>
    <source>
        <strain evidence="1">ISS120</strain>
    </source>
</reference>
<keyword evidence="2" id="KW-1185">Reference proteome</keyword>
<dbReference type="OrthoDB" id="5927862at2759"/>
<dbReference type="Proteomes" id="UP000054653">
    <property type="component" value="Unassembled WGS sequence"/>
</dbReference>
<comment type="caution">
    <text evidence="1">The sequence shown here is derived from an EMBL/GenBank/DDBJ whole genome shotgun (WGS) entry which is preliminary data.</text>
</comment>
<sequence length="411" mass="44912">MRARLHGGGSDGAVIFSRLLPTCVVRLGLAFGSPSAARLSSHAVGRCQLLGALHPIRSNFVGCHCHGVLVKKVWKTLQVPSRATLHSNRLNLLVKCVLHALSVVLLLAHQLDLAPTTIAPTVQLSTPKCALTSSLIMQYLLILRSWCSCMSVPVSQGTATSRTCAAFPLIRMRSGIFNVHREPFPPYMLRNKMYNLVVPLSVQICAAVSRLPVECPQCLHSNTAGFWGVLPLHFWERVSITPKRSLSPVMKSRLRIPLSPLSQELPTGLFLNVGRQLPWYVSVSSAISAQSSCRFPFFNASFVAAGTEKCWSAACRGFWCCGMLAMVCDVGSALLIMLLVPTATRARCCVRSERRPSPPSLIGMVRNMLFMPVCGRCRKRLTVCLMEASTSSNTLLPTPGTPNLYSKEGIR</sequence>